<proteinExistence type="inferred from homology"/>
<organism evidence="4 5">
    <name type="scientific">Amycolatopsis camponoti</name>
    <dbReference type="NCBI Taxonomy" id="2606593"/>
    <lineage>
        <taxon>Bacteria</taxon>
        <taxon>Bacillati</taxon>
        <taxon>Actinomycetota</taxon>
        <taxon>Actinomycetes</taxon>
        <taxon>Pseudonocardiales</taxon>
        <taxon>Pseudonocardiaceae</taxon>
        <taxon>Amycolatopsis</taxon>
    </lineage>
</organism>
<dbReference type="Pfam" id="PF02230">
    <property type="entry name" value="Abhydrolase_2"/>
    <property type="match status" value="1"/>
</dbReference>
<evidence type="ECO:0000256" key="2">
    <source>
        <dbReference type="ARBA" id="ARBA00022801"/>
    </source>
</evidence>
<keyword evidence="2" id="KW-0378">Hydrolase</keyword>
<dbReference type="PANTHER" id="PTHR10655">
    <property type="entry name" value="LYSOPHOSPHOLIPASE-RELATED"/>
    <property type="match status" value="1"/>
</dbReference>
<dbReference type="InterPro" id="IPR029058">
    <property type="entry name" value="AB_hydrolase_fold"/>
</dbReference>
<evidence type="ECO:0000256" key="1">
    <source>
        <dbReference type="ARBA" id="ARBA00006499"/>
    </source>
</evidence>
<comment type="similarity">
    <text evidence="1">Belongs to the AB hydrolase superfamily. AB hydrolase 2 family.</text>
</comment>
<dbReference type="EMBL" id="CABVGP010000003">
    <property type="protein sequence ID" value="VVJ22623.1"/>
    <property type="molecule type" value="Genomic_DNA"/>
</dbReference>
<gene>
    <name evidence="4" type="ORF">AA23TX_07540</name>
</gene>
<dbReference type="PANTHER" id="PTHR10655:SF17">
    <property type="entry name" value="LYSOPHOSPHOLIPASE-LIKE PROTEIN 1"/>
    <property type="match status" value="1"/>
</dbReference>
<accession>A0A6I8M4S0</accession>
<dbReference type="GO" id="GO:0016787">
    <property type="term" value="F:hydrolase activity"/>
    <property type="evidence" value="ECO:0007669"/>
    <property type="project" value="UniProtKB-KW"/>
</dbReference>
<evidence type="ECO:0000313" key="4">
    <source>
        <dbReference type="EMBL" id="VVJ22623.1"/>
    </source>
</evidence>
<sequence>MNREPGMDRGAVLWSEEERARGARPLLVMLHGWSYDETHLYRLVTPRLPEEVVVASVRARIPEAGGYAWFPSTGNPIGDPRPAVANAAALDVLSWLETIEAPSIGLLGFSQGGAMAHQLMRLAPHRFAYCVNLAGFVVRDEQPGDASLSVTRPPVYWGRGRDDRVIPAGALVRTERWLARHATAEVHVYPGLGHDVRGREIDDVAGFVGKQIRQRVFEEE</sequence>
<dbReference type="InterPro" id="IPR050565">
    <property type="entry name" value="LYPA1-2/EST-like"/>
</dbReference>
<evidence type="ECO:0000259" key="3">
    <source>
        <dbReference type="Pfam" id="PF02230"/>
    </source>
</evidence>
<evidence type="ECO:0000313" key="5">
    <source>
        <dbReference type="Proteomes" id="UP000399805"/>
    </source>
</evidence>
<dbReference type="SUPFAM" id="SSF53474">
    <property type="entry name" value="alpha/beta-Hydrolases"/>
    <property type="match status" value="1"/>
</dbReference>
<name>A0A6I8M4S0_9PSEU</name>
<dbReference type="InterPro" id="IPR003140">
    <property type="entry name" value="PLipase/COase/thioEstase"/>
</dbReference>
<dbReference type="AlphaFoldDB" id="A0A6I8M4S0"/>
<dbReference type="RefSeq" id="WP_155547603.1">
    <property type="nucleotide sequence ID" value="NZ_CABVGP010000003.1"/>
</dbReference>
<feature type="domain" description="Phospholipase/carboxylesterase/thioesterase" evidence="3">
    <location>
        <begin position="98"/>
        <end position="210"/>
    </location>
</feature>
<reference evidence="4 5" key="1">
    <citation type="submission" date="2019-09" db="EMBL/GenBank/DDBJ databases">
        <authorList>
            <person name="Leyn A S."/>
        </authorList>
    </citation>
    <scope>NUCLEOTIDE SEQUENCE [LARGE SCALE GENOMIC DNA]</scope>
    <source>
        <strain evidence="4">AA231_1</strain>
    </source>
</reference>
<dbReference type="Gene3D" id="3.40.50.1820">
    <property type="entry name" value="alpha/beta hydrolase"/>
    <property type="match status" value="1"/>
</dbReference>
<dbReference type="Proteomes" id="UP000399805">
    <property type="component" value="Unassembled WGS sequence"/>
</dbReference>
<keyword evidence="5" id="KW-1185">Reference proteome</keyword>
<protein>
    <recommendedName>
        <fullName evidence="3">Phospholipase/carboxylesterase/thioesterase domain-containing protein</fullName>
    </recommendedName>
</protein>